<dbReference type="PANTHER" id="PTHR43798">
    <property type="entry name" value="MONOACYLGLYCEROL LIPASE"/>
    <property type="match status" value="1"/>
</dbReference>
<dbReference type="InterPro" id="IPR000073">
    <property type="entry name" value="AB_hydrolase_1"/>
</dbReference>
<dbReference type="AlphaFoldDB" id="A0A2P7QIY1"/>
<evidence type="ECO:0000313" key="4">
    <source>
        <dbReference type="EMBL" id="PSJ37911.1"/>
    </source>
</evidence>
<organism evidence="4 5">
    <name type="scientific">Allosphingosinicella deserti</name>
    <dbReference type="NCBI Taxonomy" id="2116704"/>
    <lineage>
        <taxon>Bacteria</taxon>
        <taxon>Pseudomonadati</taxon>
        <taxon>Pseudomonadota</taxon>
        <taxon>Alphaproteobacteria</taxon>
        <taxon>Sphingomonadales</taxon>
        <taxon>Sphingomonadaceae</taxon>
        <taxon>Allosphingosinicella</taxon>
    </lineage>
</organism>
<dbReference type="Proteomes" id="UP000241167">
    <property type="component" value="Unassembled WGS sequence"/>
</dbReference>
<dbReference type="EMBL" id="PXYI01000007">
    <property type="protein sequence ID" value="PSJ37911.1"/>
    <property type="molecule type" value="Genomic_DNA"/>
</dbReference>
<gene>
    <name evidence="4" type="ORF">C7I55_19560</name>
</gene>
<evidence type="ECO:0000256" key="2">
    <source>
        <dbReference type="SAM" id="SignalP"/>
    </source>
</evidence>
<dbReference type="Pfam" id="PF12697">
    <property type="entry name" value="Abhydrolase_6"/>
    <property type="match status" value="1"/>
</dbReference>
<feature type="chain" id="PRO_5015203891" description="AB hydrolase-1 domain-containing protein" evidence="2">
    <location>
        <begin position="21"/>
        <end position="319"/>
    </location>
</feature>
<dbReference type="Gene3D" id="3.40.50.1820">
    <property type="entry name" value="alpha/beta hydrolase"/>
    <property type="match status" value="1"/>
</dbReference>
<reference evidence="4 5" key="1">
    <citation type="submission" date="2018-03" db="EMBL/GenBank/DDBJ databases">
        <title>The draft genome of Sphingosinicella sp. GL-C-18.</title>
        <authorList>
            <person name="Liu L."/>
            <person name="Li L."/>
            <person name="Liang L."/>
            <person name="Zhang X."/>
            <person name="Wang T."/>
        </authorList>
    </citation>
    <scope>NUCLEOTIDE SEQUENCE [LARGE SCALE GENOMIC DNA]</scope>
    <source>
        <strain evidence="4 5">GL-C-18</strain>
    </source>
</reference>
<evidence type="ECO:0000313" key="5">
    <source>
        <dbReference type="Proteomes" id="UP000241167"/>
    </source>
</evidence>
<dbReference type="InterPro" id="IPR029058">
    <property type="entry name" value="AB_hydrolase_fold"/>
</dbReference>
<keyword evidence="2" id="KW-0732">Signal</keyword>
<sequence>MKLAWILVALLLCASGAGQAKTTTSRMVEVEKSVSLEVLEWGGSGRPMVFLAGFGGTGHDFEGFAEKFTADHRVVSITRRGFGASSHPPAIEENYTPERLALDVMTVIRRLELKRPIIVGHSIAGQELSEIGTRYPQDIGALIYLEAAEPQAFYGPRSRAVYPIAAEVRRDLARLGTAQPSDGRTLVAKLRRDLLRLAGGLDWYEKALEGAPDRPAESQSSPQMALQAAVMNGFRLYSKIDVPILSVVAVPPRCDSDCDGERYRRRVAETATQADDFARVNPHAQVVRLPKAGHFIWETNAQEVEEAMKAFLARLFKQD</sequence>
<dbReference type="GO" id="GO:0016020">
    <property type="term" value="C:membrane"/>
    <property type="evidence" value="ECO:0007669"/>
    <property type="project" value="TreeGrafter"/>
</dbReference>
<protein>
    <recommendedName>
        <fullName evidence="3">AB hydrolase-1 domain-containing protein</fullName>
    </recommendedName>
</protein>
<feature type="domain" description="AB hydrolase-1" evidence="3">
    <location>
        <begin position="49"/>
        <end position="307"/>
    </location>
</feature>
<keyword evidence="5" id="KW-1185">Reference proteome</keyword>
<dbReference type="GO" id="GO:0016787">
    <property type="term" value="F:hydrolase activity"/>
    <property type="evidence" value="ECO:0007669"/>
    <property type="project" value="UniProtKB-KW"/>
</dbReference>
<name>A0A2P7QIY1_9SPHN</name>
<accession>A0A2P7QIY1</accession>
<feature type="signal peptide" evidence="2">
    <location>
        <begin position="1"/>
        <end position="20"/>
    </location>
</feature>
<keyword evidence="1" id="KW-0378">Hydrolase</keyword>
<proteinExistence type="predicted"/>
<dbReference type="OrthoDB" id="9814966at2"/>
<comment type="caution">
    <text evidence="4">The sequence shown here is derived from an EMBL/GenBank/DDBJ whole genome shotgun (WGS) entry which is preliminary data.</text>
</comment>
<evidence type="ECO:0000259" key="3">
    <source>
        <dbReference type="Pfam" id="PF12697"/>
    </source>
</evidence>
<dbReference type="PANTHER" id="PTHR43798:SF31">
    <property type="entry name" value="AB HYDROLASE SUPERFAMILY PROTEIN YCLE"/>
    <property type="match status" value="1"/>
</dbReference>
<dbReference type="RefSeq" id="WP_106514724.1">
    <property type="nucleotide sequence ID" value="NZ_PXYI01000007.1"/>
</dbReference>
<dbReference type="InterPro" id="IPR050266">
    <property type="entry name" value="AB_hydrolase_sf"/>
</dbReference>
<dbReference type="SUPFAM" id="SSF53474">
    <property type="entry name" value="alpha/beta-Hydrolases"/>
    <property type="match status" value="1"/>
</dbReference>
<evidence type="ECO:0000256" key="1">
    <source>
        <dbReference type="ARBA" id="ARBA00022801"/>
    </source>
</evidence>